<dbReference type="GO" id="GO:0015205">
    <property type="term" value="F:nucleobase transmembrane transporter activity"/>
    <property type="evidence" value="ECO:0007669"/>
    <property type="project" value="TreeGrafter"/>
</dbReference>
<dbReference type="InterPro" id="IPR001248">
    <property type="entry name" value="Pur-cyt_permease"/>
</dbReference>
<feature type="transmembrane region" description="Helical" evidence="7">
    <location>
        <begin position="178"/>
        <end position="197"/>
    </location>
</feature>
<organism evidence="8 9">
    <name type="scientific">Amorphotheca resinae ATCC 22711</name>
    <dbReference type="NCBI Taxonomy" id="857342"/>
    <lineage>
        <taxon>Eukaryota</taxon>
        <taxon>Fungi</taxon>
        <taxon>Dikarya</taxon>
        <taxon>Ascomycota</taxon>
        <taxon>Pezizomycotina</taxon>
        <taxon>Leotiomycetes</taxon>
        <taxon>Helotiales</taxon>
        <taxon>Amorphothecaceae</taxon>
        <taxon>Amorphotheca</taxon>
    </lineage>
</organism>
<evidence type="ECO:0008006" key="10">
    <source>
        <dbReference type="Google" id="ProtNLM"/>
    </source>
</evidence>
<dbReference type="PANTHER" id="PTHR30618:SF1">
    <property type="entry name" value="URIDINE PERMEASE"/>
    <property type="match status" value="1"/>
</dbReference>
<dbReference type="NCBIfam" id="TIGR00800">
    <property type="entry name" value="ncs1"/>
    <property type="match status" value="1"/>
</dbReference>
<proteinExistence type="inferred from homology"/>
<comment type="subcellular location">
    <subcellularLocation>
        <location evidence="1">Membrane</location>
        <topology evidence="1">Multi-pass membrane protein</topology>
    </subcellularLocation>
</comment>
<dbReference type="CDD" id="cd11482">
    <property type="entry name" value="SLC-NCS1sbd_NRT1-like"/>
    <property type="match status" value="1"/>
</dbReference>
<feature type="transmembrane region" description="Helical" evidence="7">
    <location>
        <begin position="203"/>
        <end position="224"/>
    </location>
</feature>
<evidence type="ECO:0000256" key="3">
    <source>
        <dbReference type="ARBA" id="ARBA00022692"/>
    </source>
</evidence>
<feature type="transmembrane region" description="Helical" evidence="7">
    <location>
        <begin position="483"/>
        <end position="502"/>
    </location>
</feature>
<dbReference type="RefSeq" id="XP_024717695.1">
    <property type="nucleotide sequence ID" value="XM_024868347.1"/>
</dbReference>
<dbReference type="GO" id="GO:0005886">
    <property type="term" value="C:plasma membrane"/>
    <property type="evidence" value="ECO:0007669"/>
    <property type="project" value="TreeGrafter"/>
</dbReference>
<dbReference type="InterPro" id="IPR045225">
    <property type="entry name" value="Uracil/uridine/allantoin_perm"/>
</dbReference>
<feature type="compositionally biased region" description="Low complexity" evidence="6">
    <location>
        <begin position="560"/>
        <end position="572"/>
    </location>
</feature>
<keyword evidence="5 7" id="KW-0472">Membrane</keyword>
<dbReference type="Pfam" id="PF02133">
    <property type="entry name" value="Transp_cyt_pur"/>
    <property type="match status" value="1"/>
</dbReference>
<feature type="transmembrane region" description="Helical" evidence="7">
    <location>
        <begin position="79"/>
        <end position="101"/>
    </location>
</feature>
<evidence type="ECO:0000256" key="4">
    <source>
        <dbReference type="ARBA" id="ARBA00022989"/>
    </source>
</evidence>
<feature type="transmembrane region" description="Helical" evidence="7">
    <location>
        <begin position="451"/>
        <end position="471"/>
    </location>
</feature>
<feature type="transmembrane region" description="Helical" evidence="7">
    <location>
        <begin position="135"/>
        <end position="157"/>
    </location>
</feature>
<dbReference type="PANTHER" id="PTHR30618">
    <property type="entry name" value="NCS1 FAMILY PURINE/PYRIMIDINE TRANSPORTER"/>
    <property type="match status" value="1"/>
</dbReference>
<evidence type="ECO:0000256" key="5">
    <source>
        <dbReference type="ARBA" id="ARBA00023136"/>
    </source>
</evidence>
<keyword evidence="9" id="KW-1185">Reference proteome</keyword>
<feature type="region of interest" description="Disordered" evidence="6">
    <location>
        <begin position="540"/>
        <end position="572"/>
    </location>
</feature>
<dbReference type="InParanoid" id="A0A2T3ASQ5"/>
<gene>
    <name evidence="8" type="ORF">M430DRAFT_53085</name>
</gene>
<keyword evidence="4 7" id="KW-1133">Transmembrane helix</keyword>
<dbReference type="GeneID" id="36576428"/>
<feature type="transmembrane region" description="Helical" evidence="7">
    <location>
        <begin position="373"/>
        <end position="393"/>
    </location>
</feature>
<evidence type="ECO:0000313" key="9">
    <source>
        <dbReference type="Proteomes" id="UP000241818"/>
    </source>
</evidence>
<dbReference type="Proteomes" id="UP000241818">
    <property type="component" value="Unassembled WGS sequence"/>
</dbReference>
<feature type="transmembrane region" description="Helical" evidence="7">
    <location>
        <begin position="245"/>
        <end position="267"/>
    </location>
</feature>
<evidence type="ECO:0000313" key="8">
    <source>
        <dbReference type="EMBL" id="PSS10516.1"/>
    </source>
</evidence>
<protein>
    <recommendedName>
        <fullName evidence="10">Uridine permease</fullName>
    </recommendedName>
</protein>
<dbReference type="FunFam" id="1.10.4160.10:FF:000001">
    <property type="entry name" value="Uracil permease, putative"/>
    <property type="match status" value="1"/>
</dbReference>
<evidence type="ECO:0000256" key="1">
    <source>
        <dbReference type="ARBA" id="ARBA00004141"/>
    </source>
</evidence>
<keyword evidence="3 7" id="KW-0812">Transmembrane</keyword>
<comment type="similarity">
    <text evidence="2">Belongs to the purine-cytosine permease (2.A.39) family.</text>
</comment>
<dbReference type="OrthoDB" id="2018619at2759"/>
<feature type="transmembrane region" description="Helical" evidence="7">
    <location>
        <begin position="47"/>
        <end position="67"/>
    </location>
</feature>
<sequence>MASLVRRFREGIPTPHLQAPGAENVHGEDIWLDNDDIRPLKLADRTWNFWTYLIFWFSANATVSNWYSASSAQALGLSMWESIGCSFGGQVLIAIVIVLNGRAGAKYHIGYPILNRASFGVFGAWWPTFNRAVMAIVWNGVNAVQGGQCVYVMLHALTPRIATIKNVMGTGSALDSGGMIGFGVYWVLVCCFLVIPIPKMRGLVYAKLGVFVVSAVAMCAWTLTKAGGVGEVARQPGTAHGSTKAWLIVRFFLLGAANCATFASNAADFQRYATKPSDVVAGNLVGFPLSNLIVAIVGNLVGSSSQVVFGKLIWSPLTYLDMLQSTSYTAGNRAGCFLIAACFTYSSIFSAIFENSLPAGNDIAALFPKYLTVRKGFFICAVISFAINPWYLLGSAGIFISFLASYQIFLGAITGVLLCHYYIVTRGYLEIDDLYTSRKSGVYHYYHGWNWRAYLAYVFGIAPNFYGFLNNMGVHAPIGVTHAYYFAYPIGLFLSFGTYWAANWISPPPLTFPLSEWHEPADYVRPEERGQVVIGRQLDVESLSGRGSEGQKGPGEKEVTVSPVSAVSSSRD</sequence>
<evidence type="ECO:0000256" key="7">
    <source>
        <dbReference type="SAM" id="Phobius"/>
    </source>
</evidence>
<evidence type="ECO:0000256" key="2">
    <source>
        <dbReference type="ARBA" id="ARBA00008974"/>
    </source>
</evidence>
<dbReference type="EMBL" id="KZ679016">
    <property type="protein sequence ID" value="PSS10516.1"/>
    <property type="molecule type" value="Genomic_DNA"/>
</dbReference>
<feature type="transmembrane region" description="Helical" evidence="7">
    <location>
        <begin position="287"/>
        <end position="314"/>
    </location>
</feature>
<feature type="transmembrane region" description="Helical" evidence="7">
    <location>
        <begin position="400"/>
        <end position="423"/>
    </location>
</feature>
<feature type="transmembrane region" description="Helical" evidence="7">
    <location>
        <begin position="334"/>
        <end position="353"/>
    </location>
</feature>
<accession>A0A2T3ASQ5</accession>
<dbReference type="AlphaFoldDB" id="A0A2T3ASQ5"/>
<dbReference type="Gene3D" id="1.10.4160.10">
    <property type="entry name" value="Hydantoin permease"/>
    <property type="match status" value="1"/>
</dbReference>
<evidence type="ECO:0000256" key="6">
    <source>
        <dbReference type="SAM" id="MobiDB-lite"/>
    </source>
</evidence>
<dbReference type="InterPro" id="IPR012681">
    <property type="entry name" value="NCS1"/>
</dbReference>
<reference evidence="8 9" key="1">
    <citation type="journal article" date="2018" name="New Phytol.">
        <title>Comparative genomics and transcriptomics depict ericoid mycorrhizal fungi as versatile saprotrophs and plant mutualists.</title>
        <authorList>
            <person name="Martino E."/>
            <person name="Morin E."/>
            <person name="Grelet G.A."/>
            <person name="Kuo A."/>
            <person name="Kohler A."/>
            <person name="Daghino S."/>
            <person name="Barry K.W."/>
            <person name="Cichocki N."/>
            <person name="Clum A."/>
            <person name="Dockter R.B."/>
            <person name="Hainaut M."/>
            <person name="Kuo R.C."/>
            <person name="LaButti K."/>
            <person name="Lindahl B.D."/>
            <person name="Lindquist E.A."/>
            <person name="Lipzen A."/>
            <person name="Khouja H.R."/>
            <person name="Magnuson J."/>
            <person name="Murat C."/>
            <person name="Ohm R.A."/>
            <person name="Singer S.W."/>
            <person name="Spatafora J.W."/>
            <person name="Wang M."/>
            <person name="Veneault-Fourrey C."/>
            <person name="Henrissat B."/>
            <person name="Grigoriev I.V."/>
            <person name="Martin F.M."/>
            <person name="Perotto S."/>
        </authorList>
    </citation>
    <scope>NUCLEOTIDE SEQUENCE [LARGE SCALE GENOMIC DNA]</scope>
    <source>
        <strain evidence="8 9">ATCC 22711</strain>
    </source>
</reference>
<name>A0A2T3ASQ5_AMORE</name>